<sequence>MPYNLADLFEHSVDAMPERTALICGDRSVSYRELDEQANRTAYRLTELGLGPGTHVGIQMHNSVETMASILAVLKIRAVPITVNFRYTADELAYLYGNADMRAVLCHREYAGAALSAAADAPVLDHVIVVDDLDLGSLTATRDFGPRSTDDLVLIYTGGTTGRPKGVMWRQEDLWRVLGGGIDFYTGTAVEDEHHQSRTGAVGEPMRWFILPTLMHTSALMPTLTALFSGNTVVLEPRFDAERVWEVVQQQHPHVLVITGDAMGRPLIESCRRTRPDTTGLVAVASGAALFSTALKDAFLEEFENLVVSDSVGSSETGFGGIGFAAKGVRQPGGPRVGAGRGTLVLDDADRPIAPGGGEGRLAKSGNIPLGYYNDPVKTAELFREVDGMRVVVTGDRARVEDDGSVTLLGRGNMVINTGGEKVFTEEVESAVKSHPAVYDAVVLGVPDERWGHRVAAVVQPRHGAVVDFASLEVHLRGCLAGYKIPRSVWVTDRVERTPSGKPDFRWAQRHVETHAAAFVAGTDRVAVTER</sequence>
<keyword evidence="4" id="KW-1185">Reference proteome</keyword>
<organism evidence="3 4">
    <name type="scientific">Speluncibacter jeojiensis</name>
    <dbReference type="NCBI Taxonomy" id="2710754"/>
    <lineage>
        <taxon>Bacteria</taxon>
        <taxon>Bacillati</taxon>
        <taxon>Actinomycetota</taxon>
        <taxon>Actinomycetes</taxon>
        <taxon>Mycobacteriales</taxon>
        <taxon>Speluncibacteraceae</taxon>
        <taxon>Speluncibacter</taxon>
    </lineage>
</organism>
<dbReference type="Proteomes" id="UP001152755">
    <property type="component" value="Unassembled WGS sequence"/>
</dbReference>
<dbReference type="AlphaFoldDB" id="A0A9X4RFB4"/>
<name>A0A9X4RFB4_9ACTN</name>
<dbReference type="InterPro" id="IPR020845">
    <property type="entry name" value="AMP-binding_CS"/>
</dbReference>
<protein>
    <submittedName>
        <fullName evidence="3">Acyl-CoA synthetase</fullName>
    </submittedName>
</protein>
<feature type="domain" description="AMP-binding enzyme C-terminal" evidence="2">
    <location>
        <begin position="427"/>
        <end position="502"/>
    </location>
</feature>
<dbReference type="Gene3D" id="3.40.50.12780">
    <property type="entry name" value="N-terminal domain of ligase-like"/>
    <property type="match status" value="1"/>
</dbReference>
<dbReference type="PROSITE" id="PS00455">
    <property type="entry name" value="AMP_BINDING"/>
    <property type="match status" value="1"/>
</dbReference>
<dbReference type="InterPro" id="IPR050237">
    <property type="entry name" value="ATP-dep_AMP-bd_enzyme"/>
</dbReference>
<dbReference type="InterPro" id="IPR042099">
    <property type="entry name" value="ANL_N_sf"/>
</dbReference>
<dbReference type="GO" id="GO:0016878">
    <property type="term" value="F:acid-thiol ligase activity"/>
    <property type="evidence" value="ECO:0007669"/>
    <property type="project" value="UniProtKB-ARBA"/>
</dbReference>
<dbReference type="SUPFAM" id="SSF56801">
    <property type="entry name" value="Acetyl-CoA synthetase-like"/>
    <property type="match status" value="1"/>
</dbReference>
<evidence type="ECO:0000313" key="4">
    <source>
        <dbReference type="Proteomes" id="UP001152755"/>
    </source>
</evidence>
<reference evidence="3" key="1">
    <citation type="submission" date="2022-08" db="EMBL/GenBank/DDBJ databases">
        <title>Genome analysis of Corynebacteriales strain.</title>
        <authorList>
            <person name="Lee S.D."/>
        </authorList>
    </citation>
    <scope>NUCLEOTIDE SEQUENCE</scope>
    <source>
        <strain evidence="3">D3-21</strain>
    </source>
</reference>
<dbReference type="EMBL" id="JANRHA010000018">
    <property type="protein sequence ID" value="MDG3016850.1"/>
    <property type="molecule type" value="Genomic_DNA"/>
</dbReference>
<accession>A0A9X4RFB4</accession>
<dbReference type="PANTHER" id="PTHR43767">
    <property type="entry name" value="LONG-CHAIN-FATTY-ACID--COA LIGASE"/>
    <property type="match status" value="1"/>
</dbReference>
<dbReference type="InterPro" id="IPR000873">
    <property type="entry name" value="AMP-dep_synth/lig_dom"/>
</dbReference>
<proteinExistence type="predicted"/>
<dbReference type="NCBIfam" id="NF005863">
    <property type="entry name" value="PRK07798.1"/>
    <property type="match status" value="1"/>
</dbReference>
<dbReference type="Pfam" id="PF13193">
    <property type="entry name" value="AMP-binding_C"/>
    <property type="match status" value="1"/>
</dbReference>
<evidence type="ECO:0000259" key="1">
    <source>
        <dbReference type="Pfam" id="PF00501"/>
    </source>
</evidence>
<gene>
    <name evidence="3" type="ORF">NVS88_20050</name>
</gene>
<dbReference type="InterPro" id="IPR025110">
    <property type="entry name" value="AMP-bd_C"/>
</dbReference>
<comment type="caution">
    <text evidence="3">The sequence shown here is derived from an EMBL/GenBank/DDBJ whole genome shotgun (WGS) entry which is preliminary data.</text>
</comment>
<dbReference type="InterPro" id="IPR045851">
    <property type="entry name" value="AMP-bd_C_sf"/>
</dbReference>
<dbReference type="Pfam" id="PF00501">
    <property type="entry name" value="AMP-binding"/>
    <property type="match status" value="1"/>
</dbReference>
<dbReference type="Gene3D" id="3.30.300.30">
    <property type="match status" value="1"/>
</dbReference>
<feature type="domain" description="AMP-dependent synthetase/ligase" evidence="1">
    <location>
        <begin position="9"/>
        <end position="367"/>
    </location>
</feature>
<evidence type="ECO:0000259" key="2">
    <source>
        <dbReference type="Pfam" id="PF13193"/>
    </source>
</evidence>
<dbReference type="PANTHER" id="PTHR43767:SF1">
    <property type="entry name" value="NONRIBOSOMAL PEPTIDE SYNTHASE PES1 (EUROFUNG)-RELATED"/>
    <property type="match status" value="1"/>
</dbReference>
<dbReference type="RefSeq" id="WP_332520728.1">
    <property type="nucleotide sequence ID" value="NZ_JANRHA010000018.1"/>
</dbReference>
<evidence type="ECO:0000313" key="3">
    <source>
        <dbReference type="EMBL" id="MDG3016850.1"/>
    </source>
</evidence>